<name>A0A0F9GE41_9ZZZZ</name>
<proteinExistence type="predicted"/>
<accession>A0A0F9GE41</accession>
<organism evidence="1">
    <name type="scientific">marine sediment metagenome</name>
    <dbReference type="NCBI Taxonomy" id="412755"/>
    <lineage>
        <taxon>unclassified sequences</taxon>
        <taxon>metagenomes</taxon>
        <taxon>ecological metagenomes</taxon>
    </lineage>
</organism>
<comment type="caution">
    <text evidence="1">The sequence shown here is derived from an EMBL/GenBank/DDBJ whole genome shotgun (WGS) entry which is preliminary data.</text>
</comment>
<sequence length="165" mass="19305">MNQPLKVDVEIIEGHGQYNPFKANIAKENPPEIYFDDSVYNEELAEKKKDLNFAIFEIYCYAKKQKFEKVLDESKNVMNIFFTSLYNAYTQKTGATKLKFEKVSHFVKYLTKNNKIPFTLSDLHNYLKKIGHFLSDKSNVKTKACNLYDLVSEFCVKQTNSVYHD</sequence>
<gene>
    <name evidence="1" type="ORF">LCGC14_2195360</name>
</gene>
<evidence type="ECO:0000313" key="1">
    <source>
        <dbReference type="EMBL" id="KKL61432.1"/>
    </source>
</evidence>
<protein>
    <submittedName>
        <fullName evidence="1">Uncharacterized protein</fullName>
    </submittedName>
</protein>
<reference evidence="1" key="1">
    <citation type="journal article" date="2015" name="Nature">
        <title>Complex archaea that bridge the gap between prokaryotes and eukaryotes.</title>
        <authorList>
            <person name="Spang A."/>
            <person name="Saw J.H."/>
            <person name="Jorgensen S.L."/>
            <person name="Zaremba-Niedzwiedzka K."/>
            <person name="Martijn J."/>
            <person name="Lind A.E."/>
            <person name="van Eijk R."/>
            <person name="Schleper C."/>
            <person name="Guy L."/>
            <person name="Ettema T.J."/>
        </authorList>
    </citation>
    <scope>NUCLEOTIDE SEQUENCE</scope>
</reference>
<dbReference type="AlphaFoldDB" id="A0A0F9GE41"/>
<dbReference type="EMBL" id="LAZR01028821">
    <property type="protein sequence ID" value="KKL61432.1"/>
    <property type="molecule type" value="Genomic_DNA"/>
</dbReference>